<dbReference type="EMBL" id="FUPS01000004">
    <property type="protein sequence ID" value="SJS16015.1"/>
    <property type="molecule type" value="Genomic_DNA"/>
</dbReference>
<dbReference type="InterPro" id="IPR050807">
    <property type="entry name" value="TransReg_Diox_bact_type"/>
</dbReference>
<dbReference type="InterPro" id="IPR013096">
    <property type="entry name" value="Cupin_2"/>
</dbReference>
<evidence type="ECO:0000313" key="8">
    <source>
        <dbReference type="EMBL" id="HBH1544459.1"/>
    </source>
</evidence>
<reference evidence="10 13" key="2">
    <citation type="submission" date="2017-02" db="EMBL/GenBank/DDBJ databases">
        <authorList>
            <consortium name="Pathogen Informatics"/>
        </authorList>
    </citation>
    <scope>NUCLEOTIDE SEQUENCE [LARGE SCALE GENOMIC DNA]</scope>
    <source>
        <strain evidence="11">Clo34</strain>
        <strain evidence="15">clo34</strain>
        <strain evidence="12">Tl291</strain>
        <strain evidence="14">tl291</strain>
        <strain evidence="10 13">VRECD0157</strain>
    </source>
</reference>
<dbReference type="SUPFAM" id="SSF47413">
    <property type="entry name" value="lambda repressor-like DNA-binding domains"/>
    <property type="match status" value="1"/>
</dbReference>
<evidence type="ECO:0000313" key="6">
    <source>
        <dbReference type="EMBL" id="CDS87275.1"/>
    </source>
</evidence>
<dbReference type="PROSITE" id="PS50943">
    <property type="entry name" value="HTH_CROC1"/>
    <property type="match status" value="1"/>
</dbReference>
<dbReference type="EMBL" id="CAADAN010000008">
    <property type="protein sequence ID" value="VFD33015.1"/>
    <property type="molecule type" value="Genomic_DNA"/>
</dbReference>
<dbReference type="EMBL" id="LK933537">
    <property type="protein sequence ID" value="CDT81793.1"/>
    <property type="molecule type" value="Genomic_DNA"/>
</dbReference>
<keyword evidence="1" id="KW-0805">Transcription regulation</keyword>
<dbReference type="Gene3D" id="1.10.260.40">
    <property type="entry name" value="lambda repressor-like DNA-binding domains"/>
    <property type="match status" value="1"/>
</dbReference>
<protein>
    <submittedName>
        <fullName evidence="8 11">Transcriptional regulator</fullName>
    </submittedName>
    <submittedName>
        <fullName evidence="5">Putative transcriptional regulator</fullName>
    </submittedName>
    <submittedName>
        <fullName evidence="10">RapGH repressor</fullName>
    </submittedName>
    <submittedName>
        <fullName evidence="6">Transcriptional regulator, RmlC-type</fullName>
    </submittedName>
</protein>
<organism evidence="6">
    <name type="scientific">Clostridioides difficile</name>
    <name type="common">Peptoclostridium difficile</name>
    <dbReference type="NCBI Taxonomy" id="1496"/>
    <lineage>
        <taxon>Bacteria</taxon>
        <taxon>Bacillati</taxon>
        <taxon>Bacillota</taxon>
        <taxon>Clostridia</taxon>
        <taxon>Peptostreptococcales</taxon>
        <taxon>Peptostreptococcaceae</taxon>
        <taxon>Clostridioides</taxon>
    </lineage>
</organism>
<evidence type="ECO:0000256" key="3">
    <source>
        <dbReference type="ARBA" id="ARBA00023163"/>
    </source>
</evidence>
<dbReference type="RefSeq" id="WP_004454500.1">
    <property type="nucleotide sequence ID" value="NZ_AP025558.1"/>
</dbReference>
<dbReference type="Proteomes" id="UP000372533">
    <property type="component" value="Unassembled WGS sequence"/>
</dbReference>
<evidence type="ECO:0000313" key="5">
    <source>
        <dbReference type="EMBL" id="CDS86944.1"/>
    </source>
</evidence>
<dbReference type="Proteomes" id="UP000878956">
    <property type="component" value="Unassembled WGS sequence"/>
</dbReference>
<dbReference type="Pfam" id="PF07883">
    <property type="entry name" value="Cupin_2"/>
    <property type="match status" value="1"/>
</dbReference>
<reference evidence="8" key="4">
    <citation type="submission" date="2021-06" db="EMBL/GenBank/DDBJ databases">
        <authorList>
            <consortium name="NCBI Pathogen Detection Project"/>
        </authorList>
    </citation>
    <scope>NUCLEOTIDE SEQUENCE</scope>
    <source>
        <strain evidence="9">Clostridioides</strain>
        <strain evidence="8">HN1000</strain>
    </source>
</reference>
<accession>A0A031WHV4</accession>
<keyword evidence="3" id="KW-0804">Transcription</keyword>
<dbReference type="GeneID" id="66354075"/>
<evidence type="ECO:0000313" key="15">
    <source>
        <dbReference type="Proteomes" id="UP000411588"/>
    </source>
</evidence>
<name>A0A031WHV4_CLODI</name>
<sequence length="183" mass="20948">MSINTVIAKNLNRLRNERNLSLGQLAELSGVSKVMLSQIEKGDSNPTVNTIWKIASGLNVPYTAILEQPQNETFIVSKTDIDVQVSENKDYRLYCYYPNTPTRNFELFQMELEEGHSYTSVGHSEKSQEYIMIIEGQLKLEVNDSIYQLRENDSICFSAESIHTYHNQGEKTLKAVIINYYPV</sequence>
<reference evidence="8" key="3">
    <citation type="journal article" date="2018" name="Genome Biol.">
        <title>SKESA: strategic k-mer extension for scrupulous assemblies.</title>
        <authorList>
            <person name="Souvorov A."/>
            <person name="Agarwala R."/>
            <person name="Lipman D.J."/>
        </authorList>
    </citation>
    <scope>NUCLEOTIDE SEQUENCE</scope>
    <source>
        <strain evidence="9">Clostridioides</strain>
        <strain evidence="8">HN1000</strain>
    </source>
</reference>
<dbReference type="EMBL" id="CAAJVP010000001">
    <property type="protein sequence ID" value="VHX92313.1"/>
    <property type="molecule type" value="Genomic_DNA"/>
</dbReference>
<dbReference type="SMART" id="SM00530">
    <property type="entry name" value="HTH_XRE"/>
    <property type="match status" value="1"/>
</dbReference>
<dbReference type="Gene3D" id="2.60.120.10">
    <property type="entry name" value="Jelly Rolls"/>
    <property type="match status" value="1"/>
</dbReference>
<dbReference type="AlphaFoldDB" id="A0A031WHV4"/>
<keyword evidence="2" id="KW-0238">DNA-binding</keyword>
<dbReference type="SUPFAM" id="SSF51182">
    <property type="entry name" value="RmlC-like cupins"/>
    <property type="match status" value="1"/>
</dbReference>
<dbReference type="Proteomes" id="UP000189137">
    <property type="component" value="Unassembled WGS sequence"/>
</dbReference>
<reference evidence="6" key="1">
    <citation type="submission" date="2014-07" db="EMBL/GenBank/DDBJ databases">
        <authorList>
            <person name="Monot Marc"/>
        </authorList>
    </citation>
    <scope>NUCLEOTIDE SEQUENCE</scope>
    <source>
        <strain evidence="7">7032989</strain>
        <strain evidence="5">7032994</strain>
    </source>
</reference>
<evidence type="ECO:0000313" key="10">
    <source>
        <dbReference type="EMBL" id="SJS16015.1"/>
    </source>
</evidence>
<dbReference type="Pfam" id="PF01381">
    <property type="entry name" value="HTH_3"/>
    <property type="match status" value="1"/>
</dbReference>
<evidence type="ECO:0000256" key="2">
    <source>
        <dbReference type="ARBA" id="ARBA00023125"/>
    </source>
</evidence>
<dbReference type="KEGG" id="pdf:CD630DERM_16640"/>
<evidence type="ECO:0000313" key="12">
    <source>
        <dbReference type="EMBL" id="VHX92313.1"/>
    </source>
</evidence>
<dbReference type="GO" id="GO:0003700">
    <property type="term" value="F:DNA-binding transcription factor activity"/>
    <property type="evidence" value="ECO:0007669"/>
    <property type="project" value="TreeGrafter"/>
</dbReference>
<proteinExistence type="predicted"/>
<dbReference type="PATRIC" id="fig|1496.1373.peg.2291"/>
<dbReference type="InterPro" id="IPR010982">
    <property type="entry name" value="Lambda_DNA-bd_dom_sf"/>
</dbReference>
<dbReference type="GO" id="GO:0003677">
    <property type="term" value="F:DNA binding"/>
    <property type="evidence" value="ECO:0007669"/>
    <property type="project" value="UniProtKB-KW"/>
</dbReference>
<dbReference type="Proteomes" id="UP000879542">
    <property type="component" value="Unassembled WGS sequence"/>
</dbReference>
<dbReference type="EMBL" id="LK932400">
    <property type="protein sequence ID" value="CDS86944.1"/>
    <property type="molecule type" value="Genomic_DNA"/>
</dbReference>
<dbReference type="OMA" id="AGRFEWY"/>
<dbReference type="InterPro" id="IPR014710">
    <property type="entry name" value="RmlC-like_jellyroll"/>
</dbReference>
<feature type="domain" description="HTH cro/C1-type" evidence="4">
    <location>
        <begin position="11"/>
        <end position="65"/>
    </location>
</feature>
<dbReference type="InterPro" id="IPR001387">
    <property type="entry name" value="Cro/C1-type_HTH"/>
</dbReference>
<evidence type="ECO:0000259" key="4">
    <source>
        <dbReference type="PROSITE" id="PS50943"/>
    </source>
</evidence>
<evidence type="ECO:0000256" key="1">
    <source>
        <dbReference type="ARBA" id="ARBA00023015"/>
    </source>
</evidence>
<dbReference type="GO" id="GO:0005829">
    <property type="term" value="C:cytosol"/>
    <property type="evidence" value="ECO:0007669"/>
    <property type="project" value="TreeGrafter"/>
</dbReference>
<evidence type="ECO:0000313" key="7">
    <source>
        <dbReference type="EMBL" id="CDT81793.1"/>
    </source>
</evidence>
<evidence type="ECO:0000313" key="9">
    <source>
        <dbReference type="EMBL" id="HBH2619416.1"/>
    </source>
</evidence>
<evidence type="ECO:0000313" key="14">
    <source>
        <dbReference type="Proteomes" id="UP000372533"/>
    </source>
</evidence>
<dbReference type="InterPro" id="IPR011051">
    <property type="entry name" value="RmlC_Cupin_sf"/>
</dbReference>
<dbReference type="PANTHER" id="PTHR46797:SF23">
    <property type="entry name" value="HTH-TYPE TRANSCRIPTIONAL REGULATOR SUTR"/>
    <property type="match status" value="1"/>
</dbReference>
<dbReference type="EMBL" id="LK932515">
    <property type="protein sequence ID" value="CDS87275.1"/>
    <property type="molecule type" value="Genomic_DNA"/>
</dbReference>
<dbReference type="Proteomes" id="UP000411588">
    <property type="component" value="Unassembled WGS sequence"/>
</dbReference>
<gene>
    <name evidence="10" type="primary">rghR</name>
    <name evidence="7" type="ORF">BN1095_920002</name>
    <name evidence="6" type="ORF">BN1096_610101</name>
    <name evidence="5" type="ORF">BN1097_610051</name>
    <name evidence="8" type="ORF">KRM00_004010</name>
    <name evidence="9" type="ORF">KRQ00_001154</name>
    <name evidence="12" type="ORF">SAMEA1402366_00106</name>
    <name evidence="11" type="ORF">SAMEA1402399_02362</name>
    <name evidence="10" type="ORF">SAMEA3375112_01378</name>
</gene>
<dbReference type="EMBL" id="DAEQIJ010000004">
    <property type="protein sequence ID" value="HBH2619416.1"/>
    <property type="molecule type" value="Genomic_DNA"/>
</dbReference>
<evidence type="ECO:0000313" key="13">
    <source>
        <dbReference type="Proteomes" id="UP000189137"/>
    </source>
</evidence>
<dbReference type="CDD" id="cd00093">
    <property type="entry name" value="HTH_XRE"/>
    <property type="match status" value="1"/>
</dbReference>
<dbReference type="EMBL" id="DAEPXK010000084">
    <property type="protein sequence ID" value="HBH1544459.1"/>
    <property type="molecule type" value="Genomic_DNA"/>
</dbReference>
<evidence type="ECO:0000313" key="11">
    <source>
        <dbReference type="EMBL" id="VFD33015.1"/>
    </source>
</evidence>
<dbReference type="CDD" id="cd02209">
    <property type="entry name" value="cupin_XRE_C"/>
    <property type="match status" value="1"/>
</dbReference>
<dbReference type="PANTHER" id="PTHR46797">
    <property type="entry name" value="HTH-TYPE TRANSCRIPTIONAL REGULATOR"/>
    <property type="match status" value="1"/>
</dbReference>